<protein>
    <recommendedName>
        <fullName evidence="2">DUF7869 domain-containing protein</fullName>
    </recommendedName>
</protein>
<proteinExistence type="predicted"/>
<feature type="region of interest" description="Disordered" evidence="1">
    <location>
        <begin position="78"/>
        <end position="158"/>
    </location>
</feature>
<dbReference type="PANTHER" id="PTHR10773">
    <property type="entry name" value="DNA-DIRECTED RNA POLYMERASES I, II, AND III SUBUNIT RPABC2"/>
    <property type="match status" value="1"/>
</dbReference>
<evidence type="ECO:0000256" key="1">
    <source>
        <dbReference type="SAM" id="MobiDB-lite"/>
    </source>
</evidence>
<dbReference type="AlphaFoldDB" id="A0AAV1M732"/>
<evidence type="ECO:0000259" key="2">
    <source>
        <dbReference type="Pfam" id="PF25273"/>
    </source>
</evidence>
<organism evidence="3 4">
    <name type="scientific">Parnassius mnemosyne</name>
    <name type="common">clouded apollo</name>
    <dbReference type="NCBI Taxonomy" id="213953"/>
    <lineage>
        <taxon>Eukaryota</taxon>
        <taxon>Metazoa</taxon>
        <taxon>Ecdysozoa</taxon>
        <taxon>Arthropoda</taxon>
        <taxon>Hexapoda</taxon>
        <taxon>Insecta</taxon>
        <taxon>Pterygota</taxon>
        <taxon>Neoptera</taxon>
        <taxon>Endopterygota</taxon>
        <taxon>Lepidoptera</taxon>
        <taxon>Glossata</taxon>
        <taxon>Ditrysia</taxon>
        <taxon>Papilionoidea</taxon>
        <taxon>Papilionidae</taxon>
        <taxon>Parnassiinae</taxon>
        <taxon>Parnassini</taxon>
        <taxon>Parnassius</taxon>
        <taxon>Driopa</taxon>
    </lineage>
</organism>
<accession>A0AAV1M732</accession>
<evidence type="ECO:0000313" key="4">
    <source>
        <dbReference type="Proteomes" id="UP001314205"/>
    </source>
</evidence>
<dbReference type="Pfam" id="PF25273">
    <property type="entry name" value="DUF7869"/>
    <property type="match status" value="1"/>
</dbReference>
<dbReference type="PANTHER" id="PTHR10773:SF19">
    <property type="match status" value="1"/>
</dbReference>
<evidence type="ECO:0000313" key="3">
    <source>
        <dbReference type="EMBL" id="CAK1602119.1"/>
    </source>
</evidence>
<feature type="domain" description="DUF7869" evidence="2">
    <location>
        <begin position="532"/>
        <end position="663"/>
    </location>
</feature>
<gene>
    <name evidence="3" type="ORF">PARMNEM_LOCUS20660</name>
</gene>
<keyword evidence="4" id="KW-1185">Reference proteome</keyword>
<sequence length="762" mass="86507">MGSRARMLVKLCEQECSKFDSIGDQSLPSKTVISTSANEIFSAEQNQDVSNIISNIDTACSSQPSIVTENVISSLNKADPSPILLENNENDSEDETKDFSPDDSGDEYKPEKSVQRNRINSTSSNSSSGSSCSTSSSSSSGTTSSSPSTSITHDSVRNSNFIDTSQDLALPSETAVTKRGKKRVRNESAWIKNVRKRQRNSGEQYVSRTGKTVAAKSIKPPCTEKCRLKCRNKITEEQRQEIFECYWGLGSLQRQRDFLNSCLITLKVPYRRVKEGAAKARNQNCVFNFTVNGETKRTCKTFFLNSLGISERTLRTVIEGKNSSGTGVIPQDKRGKHAHHNQVNPEIMQSVRDHINSVPRIESHYTRANTTREFIDGGLTVKELHRNYVSSRGTMPSATFDTYYRIFNTEFNLSFFVPKKDQCDLCESYKNAVGKDQLKLKEAYEEHLKQKDLSRKEKTKDIELLKEDGNNIVAIYDLQAVMPVPIGNSSAFFYKSKLNCLNFTVTNLKDSVTNCYFWHEGLGNRGAIEIGSCVFKFLKETAERHANSNIIFYSDNCCGQQKNRFLLGMYYYAVETLPINSITHKFLIRGHTQNEGDNAHSLIEKSIKRAKKSGPIYIPYQYVQLIRNTKKTGNAFVVNELNYDDFYDLKKLFEDITLNVNKDLQGNQIKLSEIKSIRFVKNSETYDLKYSYEGEWITVKSKTSTNTRKNRSDNNLNITEIRLRAAYNSKLTISDQKKQDLRTLLEKNIVPRCYSGFYESLF</sequence>
<feature type="compositionally biased region" description="Low complexity" evidence="1">
    <location>
        <begin position="121"/>
        <end position="150"/>
    </location>
</feature>
<feature type="compositionally biased region" description="Acidic residues" evidence="1">
    <location>
        <begin position="88"/>
        <end position="105"/>
    </location>
</feature>
<comment type="caution">
    <text evidence="3">The sequence shown here is derived from an EMBL/GenBank/DDBJ whole genome shotgun (WGS) entry which is preliminary data.</text>
</comment>
<name>A0AAV1M732_9NEOP</name>
<reference evidence="3 4" key="1">
    <citation type="submission" date="2023-11" db="EMBL/GenBank/DDBJ databases">
        <authorList>
            <person name="Hedman E."/>
            <person name="Englund M."/>
            <person name="Stromberg M."/>
            <person name="Nyberg Akerstrom W."/>
            <person name="Nylinder S."/>
            <person name="Jareborg N."/>
            <person name="Kallberg Y."/>
            <person name="Kronander E."/>
        </authorList>
    </citation>
    <scope>NUCLEOTIDE SEQUENCE [LARGE SCALE GENOMIC DNA]</scope>
</reference>
<dbReference type="InterPro" id="IPR057191">
    <property type="entry name" value="DUF7869"/>
</dbReference>
<dbReference type="EMBL" id="CAVLGL010000137">
    <property type="protein sequence ID" value="CAK1602119.1"/>
    <property type="molecule type" value="Genomic_DNA"/>
</dbReference>
<dbReference type="Proteomes" id="UP001314205">
    <property type="component" value="Unassembled WGS sequence"/>
</dbReference>